<dbReference type="GO" id="GO:0006096">
    <property type="term" value="P:glycolytic process"/>
    <property type="evidence" value="ECO:0007669"/>
    <property type="project" value="UniProtKB-KW"/>
</dbReference>
<dbReference type="SMART" id="SM00855">
    <property type="entry name" value="PGAM"/>
    <property type="match status" value="1"/>
</dbReference>
<comment type="caution">
    <text evidence="6">The sequence shown here is derived from an EMBL/GenBank/DDBJ whole genome shotgun (WGS) entry which is preliminary data.</text>
</comment>
<dbReference type="Gene3D" id="3.40.50.1240">
    <property type="entry name" value="Phosphoglycerate mutase-like"/>
    <property type="match status" value="1"/>
</dbReference>
<evidence type="ECO:0000256" key="3">
    <source>
        <dbReference type="ARBA" id="ARBA00023152"/>
    </source>
</evidence>
<evidence type="ECO:0000313" key="7">
    <source>
        <dbReference type="Proteomes" id="UP000191154"/>
    </source>
</evidence>
<dbReference type="SUPFAM" id="SSF53254">
    <property type="entry name" value="Phosphoglycerate mutase-like"/>
    <property type="match status" value="1"/>
</dbReference>
<keyword evidence="4" id="KW-0413">Isomerase</keyword>
<dbReference type="CDD" id="cd07067">
    <property type="entry name" value="HP_PGM_like"/>
    <property type="match status" value="1"/>
</dbReference>
<dbReference type="Proteomes" id="UP000191154">
    <property type="component" value="Unassembled WGS sequence"/>
</dbReference>
<keyword evidence="6" id="KW-0378">Hydrolase</keyword>
<dbReference type="STRING" id="169679.CSACC_31860"/>
<dbReference type="RefSeq" id="WP_077866941.1">
    <property type="nucleotide sequence ID" value="NZ_LZYZ01000008.1"/>
</dbReference>
<evidence type="ECO:0000256" key="4">
    <source>
        <dbReference type="ARBA" id="ARBA00023235"/>
    </source>
</evidence>
<dbReference type="InterPro" id="IPR005952">
    <property type="entry name" value="Phosphogly_mut1"/>
</dbReference>
<evidence type="ECO:0000256" key="5">
    <source>
        <dbReference type="PIRSR" id="PIRSR613078-2"/>
    </source>
</evidence>
<feature type="binding site" evidence="5">
    <location>
        <begin position="10"/>
        <end position="17"/>
    </location>
    <ligand>
        <name>substrate</name>
    </ligand>
</feature>
<reference evidence="6 7" key="1">
    <citation type="submission" date="2016-05" db="EMBL/GenBank/DDBJ databases">
        <title>Microbial solvent formation.</title>
        <authorList>
            <person name="Poehlein A."/>
            <person name="Montoya Solano J.D."/>
            <person name="Flitsch S."/>
            <person name="Krabben P."/>
            <person name="Duerre P."/>
            <person name="Daniel R."/>
        </authorList>
    </citation>
    <scope>NUCLEOTIDE SEQUENCE [LARGE SCALE GENOMIC DNA]</scope>
    <source>
        <strain evidence="6 7">L1-8</strain>
    </source>
</reference>
<accession>A0A1S8MTA2</accession>
<dbReference type="InterPro" id="IPR029033">
    <property type="entry name" value="His_PPase_superfam"/>
</dbReference>
<feature type="binding site" evidence="5">
    <location>
        <position position="60"/>
    </location>
    <ligand>
        <name>substrate</name>
    </ligand>
</feature>
<dbReference type="AlphaFoldDB" id="A0A1S8MTA2"/>
<dbReference type="Pfam" id="PF00300">
    <property type="entry name" value="His_Phos_1"/>
    <property type="match status" value="1"/>
</dbReference>
<evidence type="ECO:0000256" key="2">
    <source>
        <dbReference type="ARBA" id="ARBA00012028"/>
    </source>
</evidence>
<dbReference type="EC" id="5.4.2.11" evidence="2"/>
<dbReference type="GO" id="GO:0016787">
    <property type="term" value="F:hydrolase activity"/>
    <property type="evidence" value="ECO:0007669"/>
    <property type="project" value="UniProtKB-KW"/>
</dbReference>
<dbReference type="PANTHER" id="PTHR11931">
    <property type="entry name" value="PHOSPHOGLYCERATE MUTASE"/>
    <property type="match status" value="1"/>
</dbReference>
<evidence type="ECO:0000256" key="1">
    <source>
        <dbReference type="ARBA" id="ARBA00006717"/>
    </source>
</evidence>
<protein>
    <recommendedName>
        <fullName evidence="2">phosphoglycerate mutase (2,3-diphosphoglycerate-dependent)</fullName>
        <ecNumber evidence="2">5.4.2.11</ecNumber>
    </recommendedName>
</protein>
<sequence>MKEIKLYLIRHGKTYCNEQRLYYGKSDVNLCEAGVKELIEKKNNIIYPECEFYFTSGAKRANETLEIIYPGVKYKILEKLFEYDFGEFELKSYEDLKDKKEYVDWINDDEGHIKCPNGESKFEFKRRVIEGFNELIKYLKKEHITTALGVTHGGSIGIILETMYDNSLKFYEWQPKNGEGYELIIQIKDNGEFNIERIQQFGVEINKN</sequence>
<proteinExistence type="inferred from homology"/>
<name>A0A1S8MTA2_CLOSA</name>
<evidence type="ECO:0000313" key="6">
    <source>
        <dbReference type="EMBL" id="OOM07402.1"/>
    </source>
</evidence>
<keyword evidence="3" id="KW-0324">Glycolysis</keyword>
<dbReference type="EMBL" id="LZYZ01000008">
    <property type="protein sequence ID" value="OOM07402.1"/>
    <property type="molecule type" value="Genomic_DNA"/>
</dbReference>
<organism evidence="6 7">
    <name type="scientific">Clostridium saccharobutylicum</name>
    <dbReference type="NCBI Taxonomy" id="169679"/>
    <lineage>
        <taxon>Bacteria</taxon>
        <taxon>Bacillati</taxon>
        <taxon>Bacillota</taxon>
        <taxon>Clostridia</taxon>
        <taxon>Eubacteriales</taxon>
        <taxon>Clostridiaceae</taxon>
        <taxon>Clostridium</taxon>
    </lineage>
</organism>
<comment type="similarity">
    <text evidence="1">Belongs to the phosphoglycerate mutase family. BPG-dependent PGAM subfamily.</text>
</comment>
<gene>
    <name evidence="6" type="primary">pspB_1</name>
    <name evidence="6" type="ORF">CLOSAC_39310</name>
</gene>
<dbReference type="GO" id="GO:0004619">
    <property type="term" value="F:phosphoglycerate mutase activity"/>
    <property type="evidence" value="ECO:0007669"/>
    <property type="project" value="UniProtKB-EC"/>
</dbReference>
<dbReference type="InterPro" id="IPR013078">
    <property type="entry name" value="His_Pase_superF_clade-1"/>
</dbReference>